<feature type="transmembrane region" description="Helical" evidence="7">
    <location>
        <begin position="501"/>
        <end position="518"/>
    </location>
</feature>
<keyword evidence="9" id="KW-1185">Reference proteome</keyword>
<feature type="transmembrane region" description="Helical" evidence="7">
    <location>
        <begin position="405"/>
        <end position="431"/>
    </location>
</feature>
<evidence type="ECO:0000313" key="8">
    <source>
        <dbReference type="EMBL" id="GFO10600.1"/>
    </source>
</evidence>
<dbReference type="InterPro" id="IPR001898">
    <property type="entry name" value="SLC13A/DASS"/>
</dbReference>
<feature type="transmembrane region" description="Helical" evidence="7">
    <location>
        <begin position="178"/>
        <end position="195"/>
    </location>
</feature>
<dbReference type="AlphaFoldDB" id="A0AAV4AQQ5"/>
<keyword evidence="4 7" id="KW-1133">Transmembrane helix</keyword>
<dbReference type="PANTHER" id="PTHR10283:SF82">
    <property type="entry name" value="SOLUTE CARRIER FAMILY 13 MEMBER 2"/>
    <property type="match status" value="1"/>
</dbReference>
<dbReference type="GO" id="GO:0005886">
    <property type="term" value="C:plasma membrane"/>
    <property type="evidence" value="ECO:0007669"/>
    <property type="project" value="TreeGrafter"/>
</dbReference>
<evidence type="ECO:0000256" key="6">
    <source>
        <dbReference type="SAM" id="MobiDB-lite"/>
    </source>
</evidence>
<accession>A0AAV4AQQ5</accession>
<proteinExistence type="inferred from homology"/>
<dbReference type="Pfam" id="PF00939">
    <property type="entry name" value="Na_sulph_symp"/>
    <property type="match status" value="1"/>
</dbReference>
<reference evidence="8 9" key="1">
    <citation type="journal article" date="2021" name="Elife">
        <title>Chloroplast acquisition without the gene transfer in kleptoplastic sea slugs, Plakobranchus ocellatus.</title>
        <authorList>
            <person name="Maeda T."/>
            <person name="Takahashi S."/>
            <person name="Yoshida T."/>
            <person name="Shimamura S."/>
            <person name="Takaki Y."/>
            <person name="Nagai Y."/>
            <person name="Toyoda A."/>
            <person name="Suzuki Y."/>
            <person name="Arimoto A."/>
            <person name="Ishii H."/>
            <person name="Satoh N."/>
            <person name="Nishiyama T."/>
            <person name="Hasebe M."/>
            <person name="Maruyama T."/>
            <person name="Minagawa J."/>
            <person name="Obokata J."/>
            <person name="Shigenobu S."/>
        </authorList>
    </citation>
    <scope>NUCLEOTIDE SEQUENCE [LARGE SCALE GENOMIC DNA]</scope>
</reference>
<evidence type="ECO:0000313" key="9">
    <source>
        <dbReference type="Proteomes" id="UP000735302"/>
    </source>
</evidence>
<comment type="similarity">
    <text evidence="2">Belongs to the SLC13A/DASS transporter (TC 2.A.47) family. NADC subfamily.</text>
</comment>
<dbReference type="GO" id="GO:0015556">
    <property type="term" value="F:C4-dicarboxylate transmembrane transporter activity"/>
    <property type="evidence" value="ECO:0007669"/>
    <property type="project" value="UniProtKB-ARBA"/>
</dbReference>
<name>A0AAV4AQQ5_9GAST</name>
<comment type="caution">
    <text evidence="8">The sequence shown here is derived from an EMBL/GenBank/DDBJ whole genome shotgun (WGS) entry which is preliminary data.</text>
</comment>
<feature type="transmembrane region" description="Helical" evidence="7">
    <location>
        <begin position="216"/>
        <end position="244"/>
    </location>
</feature>
<evidence type="ECO:0000256" key="1">
    <source>
        <dbReference type="ARBA" id="ARBA00004141"/>
    </source>
</evidence>
<evidence type="ECO:0000256" key="4">
    <source>
        <dbReference type="ARBA" id="ARBA00022989"/>
    </source>
</evidence>
<feature type="transmembrane region" description="Helical" evidence="7">
    <location>
        <begin position="443"/>
        <end position="465"/>
    </location>
</feature>
<gene>
    <name evidence="8" type="ORF">PoB_003710500</name>
</gene>
<feature type="compositionally biased region" description="Acidic residues" evidence="6">
    <location>
        <begin position="45"/>
        <end position="63"/>
    </location>
</feature>
<dbReference type="Proteomes" id="UP000735302">
    <property type="component" value="Unassembled WGS sequence"/>
</dbReference>
<comment type="subcellular location">
    <subcellularLocation>
        <location evidence="1">Membrane</location>
        <topology evidence="1">Multi-pass membrane protein</topology>
    </subcellularLocation>
</comment>
<evidence type="ECO:0000256" key="5">
    <source>
        <dbReference type="ARBA" id="ARBA00023136"/>
    </source>
</evidence>
<keyword evidence="3 7" id="KW-0812">Transmembrane</keyword>
<feature type="transmembrane region" description="Helical" evidence="7">
    <location>
        <begin position="538"/>
        <end position="569"/>
    </location>
</feature>
<keyword evidence="5 7" id="KW-0472">Membrane</keyword>
<protein>
    <submittedName>
        <fullName evidence="8">Solute carrier family 13 member 2-like</fullName>
    </submittedName>
</protein>
<dbReference type="GO" id="GO:0005310">
    <property type="term" value="F:dicarboxylic acid transmembrane transporter activity"/>
    <property type="evidence" value="ECO:0007669"/>
    <property type="project" value="UniProtKB-ARBA"/>
</dbReference>
<dbReference type="CDD" id="cd01115">
    <property type="entry name" value="SLC13_permease"/>
    <property type="match status" value="1"/>
</dbReference>
<feature type="transmembrane region" description="Helical" evidence="7">
    <location>
        <begin position="350"/>
        <end position="374"/>
    </location>
</feature>
<feature type="transmembrane region" description="Helical" evidence="7">
    <location>
        <begin position="101"/>
        <end position="120"/>
    </location>
</feature>
<dbReference type="EMBL" id="BLXT01004186">
    <property type="protein sequence ID" value="GFO10600.1"/>
    <property type="molecule type" value="Genomic_DNA"/>
</dbReference>
<feature type="transmembrane region" description="Helical" evidence="7">
    <location>
        <begin position="581"/>
        <end position="601"/>
    </location>
</feature>
<feature type="region of interest" description="Disordered" evidence="6">
    <location>
        <begin position="1"/>
        <end position="77"/>
    </location>
</feature>
<feature type="transmembrane region" description="Helical" evidence="7">
    <location>
        <begin position="132"/>
        <end position="158"/>
    </location>
</feature>
<evidence type="ECO:0000256" key="2">
    <source>
        <dbReference type="ARBA" id="ARBA00006772"/>
    </source>
</evidence>
<dbReference type="PANTHER" id="PTHR10283">
    <property type="entry name" value="SOLUTE CARRIER FAMILY 13 MEMBER"/>
    <property type="match status" value="1"/>
</dbReference>
<organism evidence="8 9">
    <name type="scientific">Plakobranchus ocellatus</name>
    <dbReference type="NCBI Taxonomy" id="259542"/>
    <lineage>
        <taxon>Eukaryota</taxon>
        <taxon>Metazoa</taxon>
        <taxon>Spiralia</taxon>
        <taxon>Lophotrochozoa</taxon>
        <taxon>Mollusca</taxon>
        <taxon>Gastropoda</taxon>
        <taxon>Heterobranchia</taxon>
        <taxon>Euthyneura</taxon>
        <taxon>Panpulmonata</taxon>
        <taxon>Sacoglossa</taxon>
        <taxon>Placobranchoidea</taxon>
        <taxon>Plakobranchidae</taxon>
        <taxon>Plakobranchus</taxon>
    </lineage>
</organism>
<evidence type="ECO:0000256" key="7">
    <source>
        <dbReference type="SAM" id="Phobius"/>
    </source>
</evidence>
<sequence>MDSPTSSHGQNMNHSSSEKEEPVMNNGWTVSTPGNFEMILTSDYPGEDNEVSADTSDCEANGEDNDRIPSKAQSSTETVEVEEENTTHEGLTLAQHLFSSWYIVLTILLPIILLPLNFCFSEKYKSQGRCAYVIILMAVFWTTEALPLSVTSLLPVVLLPALGVMRARDVSALYFNDTSMLFVGGLVVAIAVEVWDVHRRIALLVLKVVGAEPKRLLLGIVLVTWFLSMWISNTATAAMMMTIVSALLSQFKQVGDQAIQVKYSAPSNDSEGVDGHLGEDESSKIKADQAEADAKHERLTKAISLAVAYSANIGGIASLTGTGPNLVFFAAANELFREYGMTSPVNFATWLVYCLPLAFIAVLLMWGWLIFYYLRCRGCCVLCGCGDVSDPEAIKRVQSTLSQEYVNLGPVTYAQGSVLCCFVALVVGWITRNLGGGAGWGEWFPNGFVSDSTPSTLAAIMLFVLPSSLPEVFKRRVNTHASYSRIEPLMSWKHIHEKMPWSLYLLLGGGFAIAAASQESGLSAWVGERLLVLQNLNHWAILLIICYITIFATEITSNTAIATLLMPILSQMALSLRVNPLFFMYPAAIATSFAFMLPVATPPNAIIFSHGTVKVIDMVKTGIFLNLVCVPLLLFATATWGNAFFHFDSNPSGFLKNISESVYDS</sequence>
<feature type="compositionally biased region" description="Polar residues" evidence="6">
    <location>
        <begin position="1"/>
        <end position="15"/>
    </location>
</feature>
<evidence type="ECO:0000256" key="3">
    <source>
        <dbReference type="ARBA" id="ARBA00022692"/>
    </source>
</evidence>
<feature type="transmembrane region" description="Helical" evidence="7">
    <location>
        <begin position="621"/>
        <end position="645"/>
    </location>
</feature>